<keyword evidence="2" id="KW-0328">Glycosyltransferase</keyword>
<feature type="domain" description="Glycosyl transferase family 25" evidence="5">
    <location>
        <begin position="930"/>
        <end position="1106"/>
    </location>
</feature>
<dbReference type="Pfam" id="PF01755">
    <property type="entry name" value="Glyco_transf_25"/>
    <property type="match status" value="1"/>
</dbReference>
<feature type="domain" description="Fucosyltransferase C-terminal" evidence="4">
    <location>
        <begin position="492"/>
        <end position="616"/>
    </location>
</feature>
<dbReference type="GO" id="GO:0016020">
    <property type="term" value="C:membrane"/>
    <property type="evidence" value="ECO:0007669"/>
    <property type="project" value="InterPro"/>
</dbReference>
<evidence type="ECO:0000256" key="2">
    <source>
        <dbReference type="ARBA" id="ARBA00022676"/>
    </source>
</evidence>
<comment type="similarity">
    <text evidence="1">Belongs to the glycosyltransferase 10 family.</text>
</comment>
<dbReference type="InterPro" id="IPR001503">
    <property type="entry name" value="Glyco_trans_10"/>
</dbReference>
<evidence type="ECO:0000259" key="4">
    <source>
        <dbReference type="Pfam" id="PF00852"/>
    </source>
</evidence>
<dbReference type="InterPro" id="IPR021234">
    <property type="entry name" value="DUF2827"/>
</dbReference>
<dbReference type="Pfam" id="PF00852">
    <property type="entry name" value="Glyco_transf_10"/>
    <property type="match status" value="1"/>
</dbReference>
<dbReference type="InterPro" id="IPR002654">
    <property type="entry name" value="Glyco_trans_25"/>
</dbReference>
<keyword evidence="3" id="KW-0808">Transferase</keyword>
<sequence>MKIGIPYYIHPLPYHSGRYRVALALAEVMRSLDHTVTLLNQGTDEMKEFLEGSEVLDLLIDIDGICQPQVRARAAKRVAVLFRGNPEFRCLETSAYMNSVTPYTLGQAHEVWVWDAFVAESRLPLLQSLFEGLPVRRVPYIWSKGDLKEIGPAEKSSTVHILEKNTTNTSSCIVPLVAAAKVKSVSKIRIFNGKALVDDKFFQKNIRDNIVTDATITYEDREVLDQGGIIVGHVRFIPFRPVYLDLMWLGIPLIHNCPVLKGCPGMDQTYYEESDVDQLRSRIETFSWNQWNSVAKERRDWVEQKWSGRTGWALILDHGIQRQDLIPIKADVVQMAKTKGLKVGFSDMWEGFDPTDNFFLDLMRQGGQEVIGMDLGLNLGLDLGPSPRSDPRSDLNLLICGPFGSAWTKADPLVPKVYFSGERLREGETTDPRISLYLTHDLKEDDRHIRFPIWLLFVHWFGVPGNASKRNPVGMSLDLATQSGSVGPRNHFCSFVVSNPTNPDRNQAFDTLNAYKPIRSGGRFRNNIGGPLHHLYGGGGGGDVAKHEFLKDHTFNLCYENGMGPGYVTEKLLHAKMAGCVPLYWGSEAAAIDFDPSGFVHIQDGTSIADIVRELEANPEKIAEIQSKPAFDNERLARARGMLHRASNALLTLASKGSLEPDIYFTSFATLKYLDSLKQNIQGIAMLRHKLQKNIGFIAWLGSDVGEEQGANLLKQFPWIQVRSVPDRSPVSGFPDFLLPSQFGWKLWLLKELCHDRSLASKQILYTDSAAVWLSLPEELLTTVKQKGVCLVNDKEWTNRMWCSEDMVKGMNVTKEELDQNQLMAAFIGFEAGSESATRLFDEAFEWGSKKDCLFGPNFVGKDPVKPWGHRHDQSIFSILRIRHGLPTVDGQRLACTESMRKAHQKGASVYHHRGTFTVHKPVVPGIDDVWMVSLDRRTDRWGSWKAAYPGLAANRLPAIDGKMLELSQNLFTLFERNDFQWKKSVAGCALSHILLWAQLASEQPFIKNYLILEDDQRFVRPGWKEELAKAMASVPPDAELLYLGGVLPGNMPSYSSCLEPVNDIWATIKPNNMFTGNGSLASVFHFCTYAYVLTRQGAQKLLRNLLEGGCRTSIDHYLGHPFHGLKKYVMRDLMATCFQESDPAYKASEFDNFQRVDTFDSDIWNNKDCFSEFDEFVKGQEVSLWDSIADILVQTPHSIQTRNTLQRSALTFSKTVKGPIVYYYYRKDGYPHDGTFEEQWLRSLWPDFVFEPLKSNVPFVPGSWILIARPNMGFWQQVAEQLNKGKVPFQILHLSDEFGKDPVQMYKFPMCKRVVRNYSRTDVTDEKVVTIPLGYAHGYHSNHDSDSFSQWQKRTYIWSFHGTNWFGRGSDLKPFQRLIPHSLRLQDNFLDKDMTSPAEYRDLLKKSQFIPVPRGNSPETYRFYEALENGCIPLYVRTDGDDVFWNWIRLKLPLLEFRSWTDAYTQCQAWTTTDGAAAQTYRAELLNAWNQWKNDCKKAFVL</sequence>
<organism evidence="6">
    <name type="scientific">viral metagenome</name>
    <dbReference type="NCBI Taxonomy" id="1070528"/>
    <lineage>
        <taxon>unclassified sequences</taxon>
        <taxon>metagenomes</taxon>
        <taxon>organismal metagenomes</taxon>
    </lineage>
</organism>
<dbReference type="CDD" id="cd06532">
    <property type="entry name" value="Glyco_transf_25"/>
    <property type="match status" value="1"/>
</dbReference>
<dbReference type="PANTHER" id="PTHR11929:SF194">
    <property type="entry name" value="ALPHA-(1,3)-FUCOSYLTRANSFERASE 10"/>
    <property type="match status" value="1"/>
</dbReference>
<dbReference type="InterPro" id="IPR055270">
    <property type="entry name" value="Glyco_tran_10_C"/>
</dbReference>
<reference evidence="6" key="1">
    <citation type="journal article" date="2020" name="Nature">
        <title>Giant virus diversity and host interactions through global metagenomics.</title>
        <authorList>
            <person name="Schulz F."/>
            <person name="Roux S."/>
            <person name="Paez-Espino D."/>
            <person name="Jungbluth S."/>
            <person name="Walsh D.A."/>
            <person name="Denef V.J."/>
            <person name="McMahon K.D."/>
            <person name="Konstantinidis K.T."/>
            <person name="Eloe-Fadrosh E.A."/>
            <person name="Kyrpides N.C."/>
            <person name="Woyke T."/>
        </authorList>
    </citation>
    <scope>NUCLEOTIDE SEQUENCE</scope>
    <source>
        <strain evidence="6">GVMAG-S-1101164-72</strain>
    </source>
</reference>
<evidence type="ECO:0000313" key="6">
    <source>
        <dbReference type="EMBL" id="QHS81631.1"/>
    </source>
</evidence>
<evidence type="ECO:0008006" key="7">
    <source>
        <dbReference type="Google" id="ProtNLM"/>
    </source>
</evidence>
<dbReference type="InterPro" id="IPR038577">
    <property type="entry name" value="GT10-like_C_sf"/>
</dbReference>
<dbReference type="SUPFAM" id="SSF53756">
    <property type="entry name" value="UDP-Glycosyltransferase/glycogen phosphorylase"/>
    <property type="match status" value="1"/>
</dbReference>
<accession>A0A6C0AQN8</accession>
<dbReference type="EMBL" id="MN740759">
    <property type="protein sequence ID" value="QHS81631.1"/>
    <property type="molecule type" value="Genomic_DNA"/>
</dbReference>
<evidence type="ECO:0000256" key="3">
    <source>
        <dbReference type="ARBA" id="ARBA00022679"/>
    </source>
</evidence>
<dbReference type="PANTHER" id="PTHR11929">
    <property type="entry name" value="ALPHA- 1,3 -FUCOSYLTRANSFERASE"/>
    <property type="match status" value="1"/>
</dbReference>
<name>A0A6C0AQN8_9ZZZZ</name>
<dbReference type="Pfam" id="PF10933">
    <property type="entry name" value="DUF2827"/>
    <property type="match status" value="1"/>
</dbReference>
<protein>
    <recommendedName>
        <fullName evidence="7">Glycosyltransferase</fullName>
    </recommendedName>
</protein>
<evidence type="ECO:0000259" key="5">
    <source>
        <dbReference type="Pfam" id="PF01755"/>
    </source>
</evidence>
<dbReference type="GO" id="GO:0008417">
    <property type="term" value="F:fucosyltransferase activity"/>
    <property type="evidence" value="ECO:0007669"/>
    <property type="project" value="InterPro"/>
</dbReference>
<proteinExistence type="inferred from homology"/>
<evidence type="ECO:0000256" key="1">
    <source>
        <dbReference type="ARBA" id="ARBA00008919"/>
    </source>
</evidence>
<dbReference type="Gene3D" id="3.40.50.11660">
    <property type="entry name" value="Glycosyl transferase family 10, C-terminal domain"/>
    <property type="match status" value="1"/>
</dbReference>